<keyword evidence="6 7" id="KW-0998">Cell outer membrane</keyword>
<name>A0A2T0TW50_9SPHI</name>
<evidence type="ECO:0000256" key="2">
    <source>
        <dbReference type="ARBA" id="ARBA00022448"/>
    </source>
</evidence>
<dbReference type="InterPro" id="IPR037066">
    <property type="entry name" value="Plug_dom_sf"/>
</dbReference>
<dbReference type="InterPro" id="IPR036942">
    <property type="entry name" value="Beta-barrel_TonB_sf"/>
</dbReference>
<dbReference type="InterPro" id="IPR039426">
    <property type="entry name" value="TonB-dep_rcpt-like"/>
</dbReference>
<dbReference type="PROSITE" id="PS52016">
    <property type="entry name" value="TONB_DEPENDENT_REC_3"/>
    <property type="match status" value="1"/>
</dbReference>
<proteinExistence type="inferred from homology"/>
<dbReference type="Gene3D" id="2.40.170.20">
    <property type="entry name" value="TonB-dependent receptor, beta-barrel domain"/>
    <property type="match status" value="1"/>
</dbReference>
<comment type="caution">
    <text evidence="9">The sequence shown here is derived from an EMBL/GenBank/DDBJ whole genome shotgun (WGS) entry which is preliminary data.</text>
</comment>
<dbReference type="Pfam" id="PF13715">
    <property type="entry name" value="CarbopepD_reg_2"/>
    <property type="match status" value="1"/>
</dbReference>
<dbReference type="GO" id="GO:0009279">
    <property type="term" value="C:cell outer membrane"/>
    <property type="evidence" value="ECO:0007669"/>
    <property type="project" value="UniProtKB-SubCell"/>
</dbReference>
<dbReference type="NCBIfam" id="TIGR04056">
    <property type="entry name" value="OMP_RagA_SusC"/>
    <property type="match status" value="1"/>
</dbReference>
<dbReference type="OrthoDB" id="9768177at2"/>
<evidence type="ECO:0000259" key="8">
    <source>
        <dbReference type="Pfam" id="PF07715"/>
    </source>
</evidence>
<evidence type="ECO:0000256" key="6">
    <source>
        <dbReference type="ARBA" id="ARBA00023237"/>
    </source>
</evidence>
<evidence type="ECO:0000256" key="3">
    <source>
        <dbReference type="ARBA" id="ARBA00022452"/>
    </source>
</evidence>
<sequence>MNFYLHPSKDFWYIMKITLSQLMALMIFCCVTYAAPGKAQGVLNNPVKIHYTSAKLKKVLSGIEKSAGVKFVYSENIIDASQEVSYSADSEMLSEVLADLFQNRGIAYEVVNDQIVLNKAADKLTAGVVELSSTGLRSTAAADITLTGKVTDDKGELLPGVSIKIKGTNIGVATSVNGSYSLRVPTANVNGTLVVSYMGFTTREVPINGQTRIDIVLSEDVKALDEVVVVGYNIVKKSDVTGAVVSVGAEEIRSRPVQNALQAMQGKAAGVDITSNERPGEMGRVLIRGARSLTATNDPLYVVDGIPLAAGGIEAINPNDIEAIDILKDASATAIYGSRGANGVVLVTTKKGKSGSLSLNYVGTSTIEKMYDRTVMMNSAEYIDFRRDAYRRLPASNTNKYPEVATEAADRRIFGGDEYALNNVLKGWQNGTWDGSLVPTTDWTGQMLNTGLTVDQTLSASGGTETLKGYGSFGYLSQEGTQLGQDFERFSGKFSAEVKPTSWFTFGGNLTATYGIQNYGFATSNVTGPGNLYFAAQGMLPYTVPFDDNGNRINLPGGDINILNPVGEDVFNVNERKTLRTLGSLFAEVDLFKGLKYRANFGPDFYNWKNGRWMDENSINRGGGEPGSSNFARLDQTSRLAWTMDNLLYYNKSIAKHNFGVTLLQSATSYREETSTMTATDLPWNSQKWHQLNSVSELDDFGSGLTERTLSSYMARVNYDFSSRYLLTASARWDGASQLADGHKWDFFPSAALAWRMDQEDFLKNTRWINMLKLRVGVGSTGNSAVREYSTRGAVETLYYTWGPVVQPGYVSSDASLANPILMPNQDLGWEHTTQWNLGADFDFFNGRVSGAVDIYTSRTTDLLMEMIIPGITGYTKSLVNIGVSANRGVDVSLNTVNIKKRDFTWTSNLNFSANRDRIVELANGKVDDIGNGWFIGNRLTTYYDYEKLGIWQDTEADRAEIAKFQANGNLFVPGDIKVADLNGDYKINANDDRKIVGGANPDWTAGLTNTFNYKNWDLSIFMYSRWNFTIRTGQESLQGRFAQRKVDYWTPSNPTNEYPAPNYNSAAGDPYRSSMNYQDASFIKIRNISLGYNLPEAWNKKLRLSNVKLYAQALNPGLIYSKIDWIDPDLGGSTFNRGFVFGLNVGF</sequence>
<dbReference type="SUPFAM" id="SSF49464">
    <property type="entry name" value="Carboxypeptidase regulatory domain-like"/>
    <property type="match status" value="1"/>
</dbReference>
<keyword evidence="10" id="KW-1185">Reference proteome</keyword>
<dbReference type="InterPro" id="IPR008969">
    <property type="entry name" value="CarboxyPept-like_regulatory"/>
</dbReference>
<reference evidence="9 10" key="1">
    <citation type="submission" date="2018-03" db="EMBL/GenBank/DDBJ databases">
        <title>Genomic Encyclopedia of Type Strains, Phase III (KMG-III): the genomes of soil and plant-associated and newly described type strains.</title>
        <authorList>
            <person name="Whitman W."/>
        </authorList>
    </citation>
    <scope>NUCLEOTIDE SEQUENCE [LARGE SCALE GENOMIC DNA]</scope>
    <source>
        <strain evidence="9 10">CGMCC 1.9313</strain>
    </source>
</reference>
<dbReference type="EMBL" id="PVTH01000010">
    <property type="protein sequence ID" value="PRY49883.1"/>
    <property type="molecule type" value="Genomic_DNA"/>
</dbReference>
<dbReference type="Pfam" id="PF07715">
    <property type="entry name" value="Plug"/>
    <property type="match status" value="1"/>
</dbReference>
<evidence type="ECO:0000313" key="9">
    <source>
        <dbReference type="EMBL" id="PRY49883.1"/>
    </source>
</evidence>
<dbReference type="NCBIfam" id="TIGR04057">
    <property type="entry name" value="SusC_RagA_signa"/>
    <property type="match status" value="1"/>
</dbReference>
<keyword evidence="4 7" id="KW-0812">Transmembrane</keyword>
<evidence type="ECO:0000256" key="1">
    <source>
        <dbReference type="ARBA" id="ARBA00004571"/>
    </source>
</evidence>
<evidence type="ECO:0000313" key="10">
    <source>
        <dbReference type="Proteomes" id="UP000238034"/>
    </source>
</evidence>
<gene>
    <name evidence="9" type="ORF">B0I27_11057</name>
</gene>
<keyword evidence="5 7" id="KW-0472">Membrane</keyword>
<comment type="subcellular location">
    <subcellularLocation>
        <location evidence="1 7">Cell outer membrane</location>
        <topology evidence="1 7">Multi-pass membrane protein</topology>
    </subcellularLocation>
</comment>
<feature type="domain" description="TonB-dependent receptor plug" evidence="8">
    <location>
        <begin position="237"/>
        <end position="344"/>
    </location>
</feature>
<comment type="similarity">
    <text evidence="7">Belongs to the TonB-dependent receptor family.</text>
</comment>
<keyword evidence="2 7" id="KW-0813">Transport</keyword>
<dbReference type="Gene3D" id="2.170.130.10">
    <property type="entry name" value="TonB-dependent receptor, plug domain"/>
    <property type="match status" value="1"/>
</dbReference>
<accession>A0A2T0TW50</accession>
<organism evidence="9 10">
    <name type="scientific">Arcticibacter pallidicorallinus</name>
    <dbReference type="NCBI Taxonomy" id="1259464"/>
    <lineage>
        <taxon>Bacteria</taxon>
        <taxon>Pseudomonadati</taxon>
        <taxon>Bacteroidota</taxon>
        <taxon>Sphingobacteriia</taxon>
        <taxon>Sphingobacteriales</taxon>
        <taxon>Sphingobacteriaceae</taxon>
        <taxon>Arcticibacter</taxon>
    </lineage>
</organism>
<dbReference type="Gene3D" id="2.60.40.1120">
    <property type="entry name" value="Carboxypeptidase-like, regulatory domain"/>
    <property type="match status" value="1"/>
</dbReference>
<dbReference type="Proteomes" id="UP000238034">
    <property type="component" value="Unassembled WGS sequence"/>
</dbReference>
<dbReference type="InterPro" id="IPR012910">
    <property type="entry name" value="Plug_dom"/>
</dbReference>
<evidence type="ECO:0000256" key="4">
    <source>
        <dbReference type="ARBA" id="ARBA00022692"/>
    </source>
</evidence>
<dbReference type="AlphaFoldDB" id="A0A2T0TW50"/>
<evidence type="ECO:0000256" key="5">
    <source>
        <dbReference type="ARBA" id="ARBA00023136"/>
    </source>
</evidence>
<dbReference type="InterPro" id="IPR023996">
    <property type="entry name" value="TonB-dep_OMP_SusC/RagA"/>
</dbReference>
<dbReference type="InterPro" id="IPR023997">
    <property type="entry name" value="TonB-dep_OMP_SusC/RagA_CS"/>
</dbReference>
<evidence type="ECO:0000256" key="7">
    <source>
        <dbReference type="PROSITE-ProRule" id="PRU01360"/>
    </source>
</evidence>
<keyword evidence="3 7" id="KW-1134">Transmembrane beta strand</keyword>
<protein>
    <submittedName>
        <fullName evidence="9">TonB-linked SusC/RagA family outer membrane protein</fullName>
    </submittedName>
</protein>
<dbReference type="SUPFAM" id="SSF56935">
    <property type="entry name" value="Porins"/>
    <property type="match status" value="1"/>
</dbReference>